<evidence type="ECO:0000256" key="1">
    <source>
        <dbReference type="SAM" id="MobiDB-lite"/>
    </source>
</evidence>
<accession>A0ABU0QG10</accession>
<sequence length="70" mass="7913">MARRAPWYTTENNATDTPKGPAPAAQRTDEPDEGESANPGWSRAFAEATPDTHRPKQRHHSRKKRTHHAK</sequence>
<feature type="region of interest" description="Disordered" evidence="1">
    <location>
        <begin position="1"/>
        <end position="70"/>
    </location>
</feature>
<evidence type="ECO:0000313" key="3">
    <source>
        <dbReference type="Proteomes" id="UP001243364"/>
    </source>
</evidence>
<comment type="caution">
    <text evidence="2">The sequence shown here is derived from an EMBL/GenBank/DDBJ whole genome shotgun (WGS) entry which is preliminary data.</text>
</comment>
<evidence type="ECO:0000313" key="2">
    <source>
        <dbReference type="EMBL" id="MDQ0688663.1"/>
    </source>
</evidence>
<organism evidence="2 3">
    <name type="scientific">Streptomyces achromogenes</name>
    <dbReference type="NCBI Taxonomy" id="67255"/>
    <lineage>
        <taxon>Bacteria</taxon>
        <taxon>Bacillati</taxon>
        <taxon>Actinomycetota</taxon>
        <taxon>Actinomycetes</taxon>
        <taxon>Kitasatosporales</taxon>
        <taxon>Streptomycetaceae</taxon>
        <taxon>Streptomyces</taxon>
    </lineage>
</organism>
<name>A0ABU0QG10_STRAH</name>
<keyword evidence="3" id="KW-1185">Reference proteome</keyword>
<protein>
    <submittedName>
        <fullName evidence="2">Uncharacterized protein</fullName>
    </submittedName>
</protein>
<gene>
    <name evidence="2" type="ORF">QFZ56_007626</name>
</gene>
<dbReference type="Proteomes" id="UP001243364">
    <property type="component" value="Unassembled WGS sequence"/>
</dbReference>
<feature type="compositionally biased region" description="Basic residues" evidence="1">
    <location>
        <begin position="55"/>
        <end position="70"/>
    </location>
</feature>
<reference evidence="2 3" key="1">
    <citation type="submission" date="2023-07" db="EMBL/GenBank/DDBJ databases">
        <title>Comparative genomics of wheat-associated soil bacteria to identify genetic determinants of phenazine resistance.</title>
        <authorList>
            <person name="Mouncey N."/>
        </authorList>
    </citation>
    <scope>NUCLEOTIDE SEQUENCE [LARGE SCALE GENOMIC DNA]</scope>
    <source>
        <strain evidence="2 3">W4I19-2</strain>
    </source>
</reference>
<dbReference type="EMBL" id="JAUSYA010000001">
    <property type="protein sequence ID" value="MDQ0688663.1"/>
    <property type="molecule type" value="Genomic_DNA"/>
</dbReference>
<proteinExistence type="predicted"/>